<dbReference type="AlphaFoldDB" id="A0AAN6SYH5"/>
<evidence type="ECO:0000313" key="3">
    <source>
        <dbReference type="Proteomes" id="UP001305647"/>
    </source>
</evidence>
<evidence type="ECO:0000313" key="2">
    <source>
        <dbReference type="EMBL" id="KAK4098500.1"/>
    </source>
</evidence>
<feature type="compositionally biased region" description="Low complexity" evidence="1">
    <location>
        <begin position="153"/>
        <end position="164"/>
    </location>
</feature>
<reference evidence="2" key="2">
    <citation type="submission" date="2023-05" db="EMBL/GenBank/DDBJ databases">
        <authorList>
            <consortium name="Lawrence Berkeley National Laboratory"/>
            <person name="Steindorff A."/>
            <person name="Hensen N."/>
            <person name="Bonometti L."/>
            <person name="Westerberg I."/>
            <person name="Brannstrom I.O."/>
            <person name="Guillou S."/>
            <person name="Cros-Aarteil S."/>
            <person name="Calhoun S."/>
            <person name="Haridas S."/>
            <person name="Kuo A."/>
            <person name="Mondo S."/>
            <person name="Pangilinan J."/>
            <person name="Riley R."/>
            <person name="Labutti K."/>
            <person name="Andreopoulos B."/>
            <person name="Lipzen A."/>
            <person name="Chen C."/>
            <person name="Yanf M."/>
            <person name="Daum C."/>
            <person name="Ng V."/>
            <person name="Clum A."/>
            <person name="Ohm R."/>
            <person name="Martin F."/>
            <person name="Silar P."/>
            <person name="Natvig D."/>
            <person name="Lalanne C."/>
            <person name="Gautier V."/>
            <person name="Ament-Velasquez S.L."/>
            <person name="Kruys A."/>
            <person name="Hutchinson M.I."/>
            <person name="Powell A.J."/>
            <person name="Barry K."/>
            <person name="Miller A.N."/>
            <person name="Grigoriev I.V."/>
            <person name="Debuchy R."/>
            <person name="Gladieux P."/>
            <person name="Thoren M.H."/>
            <person name="Johannesson H."/>
        </authorList>
    </citation>
    <scope>NUCLEOTIDE SEQUENCE</scope>
    <source>
        <strain evidence="2">CBS 757.83</strain>
    </source>
</reference>
<comment type="caution">
    <text evidence="2">The sequence shown here is derived from an EMBL/GenBank/DDBJ whole genome shotgun (WGS) entry which is preliminary data.</text>
</comment>
<proteinExistence type="predicted"/>
<keyword evidence="3" id="KW-1185">Reference proteome</keyword>
<dbReference type="Proteomes" id="UP001305647">
    <property type="component" value="Unassembled WGS sequence"/>
</dbReference>
<accession>A0AAN6SYH5</accession>
<organism evidence="2 3">
    <name type="scientific">Parathielavia hyrcaniae</name>
    <dbReference type="NCBI Taxonomy" id="113614"/>
    <lineage>
        <taxon>Eukaryota</taxon>
        <taxon>Fungi</taxon>
        <taxon>Dikarya</taxon>
        <taxon>Ascomycota</taxon>
        <taxon>Pezizomycotina</taxon>
        <taxon>Sordariomycetes</taxon>
        <taxon>Sordariomycetidae</taxon>
        <taxon>Sordariales</taxon>
        <taxon>Chaetomiaceae</taxon>
        <taxon>Parathielavia</taxon>
    </lineage>
</organism>
<protein>
    <submittedName>
        <fullName evidence="2">Uncharacterized protein</fullName>
    </submittedName>
</protein>
<sequence>MPARATALVDEAERQGVLPPMIAPDMLAGELRKPSKAELHEAFNLHHLARCLESKYRSTPDFMEMNMPEHTFHEEWQHPECAGRLVRYLPGGRSTDARRHLGLCRNAPWSLSGSNHGPGLPTWTSPVSGAGYLSISPATNTKMGSTMDRIHTSQTSRSSSSPSC</sequence>
<evidence type="ECO:0000256" key="1">
    <source>
        <dbReference type="SAM" id="MobiDB-lite"/>
    </source>
</evidence>
<reference evidence="2" key="1">
    <citation type="journal article" date="2023" name="Mol. Phylogenet. Evol.">
        <title>Genome-scale phylogeny and comparative genomics of the fungal order Sordariales.</title>
        <authorList>
            <person name="Hensen N."/>
            <person name="Bonometti L."/>
            <person name="Westerberg I."/>
            <person name="Brannstrom I.O."/>
            <person name="Guillou S."/>
            <person name="Cros-Aarteil S."/>
            <person name="Calhoun S."/>
            <person name="Haridas S."/>
            <person name="Kuo A."/>
            <person name="Mondo S."/>
            <person name="Pangilinan J."/>
            <person name="Riley R."/>
            <person name="LaButti K."/>
            <person name="Andreopoulos B."/>
            <person name="Lipzen A."/>
            <person name="Chen C."/>
            <person name="Yan M."/>
            <person name="Daum C."/>
            <person name="Ng V."/>
            <person name="Clum A."/>
            <person name="Steindorff A."/>
            <person name="Ohm R.A."/>
            <person name="Martin F."/>
            <person name="Silar P."/>
            <person name="Natvig D.O."/>
            <person name="Lalanne C."/>
            <person name="Gautier V."/>
            <person name="Ament-Velasquez S.L."/>
            <person name="Kruys A."/>
            <person name="Hutchinson M.I."/>
            <person name="Powell A.J."/>
            <person name="Barry K."/>
            <person name="Miller A.N."/>
            <person name="Grigoriev I.V."/>
            <person name="Debuchy R."/>
            <person name="Gladieux P."/>
            <person name="Hiltunen Thoren M."/>
            <person name="Johannesson H."/>
        </authorList>
    </citation>
    <scope>NUCLEOTIDE SEQUENCE</scope>
    <source>
        <strain evidence="2">CBS 757.83</strain>
    </source>
</reference>
<dbReference type="EMBL" id="MU863658">
    <property type="protein sequence ID" value="KAK4098500.1"/>
    <property type="molecule type" value="Genomic_DNA"/>
</dbReference>
<name>A0AAN6SYH5_9PEZI</name>
<feature type="region of interest" description="Disordered" evidence="1">
    <location>
        <begin position="140"/>
        <end position="164"/>
    </location>
</feature>
<gene>
    <name evidence="2" type="ORF">N658DRAFT_220261</name>
</gene>